<proteinExistence type="predicted"/>
<keyword evidence="2" id="KW-1185">Reference proteome</keyword>
<organism evidence="1 2">
    <name type="scientific">Toxocara canis</name>
    <name type="common">Canine roundworm</name>
    <dbReference type="NCBI Taxonomy" id="6265"/>
    <lineage>
        <taxon>Eukaryota</taxon>
        <taxon>Metazoa</taxon>
        <taxon>Ecdysozoa</taxon>
        <taxon>Nematoda</taxon>
        <taxon>Chromadorea</taxon>
        <taxon>Rhabditida</taxon>
        <taxon>Spirurina</taxon>
        <taxon>Ascaridomorpha</taxon>
        <taxon>Ascaridoidea</taxon>
        <taxon>Toxocaridae</taxon>
        <taxon>Toxocara</taxon>
    </lineage>
</organism>
<sequence>MFTEYAFLMVSLFGRSKSAYASHFLYAEFLDANLTTEMFTIPNDRENSLRNCALSCSSKGYDCEAFDYDEIKRICRFHKSVKIGGHVFPQIYLKDYKEVSEHTQMCGPQNLQEIVENLNENFH</sequence>
<reference evidence="1 2" key="1">
    <citation type="submission" date="2014-11" db="EMBL/GenBank/DDBJ databases">
        <title>Genetic blueprint of the zoonotic pathogen Toxocara canis.</title>
        <authorList>
            <person name="Zhu X.-Q."/>
            <person name="Korhonen P.K."/>
            <person name="Cai H."/>
            <person name="Young N.D."/>
            <person name="Nejsum P."/>
            <person name="von Samson-Himmelstjerna G."/>
            <person name="Boag P.R."/>
            <person name="Tan P."/>
            <person name="Li Q."/>
            <person name="Min J."/>
            <person name="Yang Y."/>
            <person name="Wang X."/>
            <person name="Fang X."/>
            <person name="Hall R.S."/>
            <person name="Hofmann A."/>
            <person name="Sternberg P.W."/>
            <person name="Jex A.R."/>
            <person name="Gasser R.B."/>
        </authorList>
    </citation>
    <scope>NUCLEOTIDE SEQUENCE [LARGE SCALE GENOMIC DNA]</scope>
    <source>
        <strain evidence="1">PN_DK_2014</strain>
    </source>
</reference>
<evidence type="ECO:0000313" key="2">
    <source>
        <dbReference type="Proteomes" id="UP000031036"/>
    </source>
</evidence>
<comment type="caution">
    <text evidence="1">The sequence shown here is derived from an EMBL/GenBank/DDBJ whole genome shotgun (WGS) entry which is preliminary data.</text>
</comment>
<evidence type="ECO:0000313" key="1">
    <source>
        <dbReference type="EMBL" id="KHN75695.1"/>
    </source>
</evidence>
<dbReference type="EMBL" id="JPKZ01002641">
    <property type="protein sequence ID" value="KHN75695.1"/>
    <property type="molecule type" value="Genomic_DNA"/>
</dbReference>
<accession>A0A0B2V3W7</accession>
<dbReference type="Proteomes" id="UP000031036">
    <property type="component" value="Unassembled WGS sequence"/>
</dbReference>
<evidence type="ECO:0008006" key="3">
    <source>
        <dbReference type="Google" id="ProtNLM"/>
    </source>
</evidence>
<name>A0A0B2V3W7_TOXCA</name>
<protein>
    <recommendedName>
        <fullName evidence="3">Apple domain-containing protein</fullName>
    </recommendedName>
</protein>
<gene>
    <name evidence="1" type="ORF">Tcan_00103</name>
</gene>
<dbReference type="AlphaFoldDB" id="A0A0B2V3W7"/>